<keyword evidence="3" id="KW-0677">Repeat</keyword>
<dbReference type="Pfam" id="PF00515">
    <property type="entry name" value="TPR_1"/>
    <property type="match status" value="1"/>
</dbReference>
<reference evidence="11 12" key="1">
    <citation type="submission" date="2015-09" db="EMBL/GenBank/DDBJ databases">
        <title>Atta colombica WGS genome.</title>
        <authorList>
            <person name="Nygaard S."/>
            <person name="Hu H."/>
            <person name="Boomsma J."/>
            <person name="Zhang G."/>
        </authorList>
    </citation>
    <scope>NUCLEOTIDE SEQUENCE [LARGE SCALE GENOMIC DNA]</scope>
    <source>
        <strain evidence="11">Treedump-2</strain>
        <tissue evidence="11">Whole body</tissue>
    </source>
</reference>
<dbReference type="GO" id="GO:0008320">
    <property type="term" value="F:protein transmembrane transporter activity"/>
    <property type="evidence" value="ECO:0007669"/>
    <property type="project" value="TreeGrafter"/>
</dbReference>
<comment type="similarity">
    <text evidence="9">Belongs to the Tom70 family.</text>
</comment>
<dbReference type="EMBL" id="KQ976725">
    <property type="protein sequence ID" value="KYM76634.1"/>
    <property type="molecule type" value="Genomic_DNA"/>
</dbReference>
<name>A0A195AXF6_9HYME</name>
<dbReference type="Pfam" id="PF13181">
    <property type="entry name" value="TPR_8"/>
    <property type="match status" value="1"/>
</dbReference>
<keyword evidence="8" id="KW-0472">Membrane</keyword>
<evidence type="ECO:0000256" key="8">
    <source>
        <dbReference type="ARBA" id="ARBA00023136"/>
    </source>
</evidence>
<feature type="repeat" description="TPR" evidence="10">
    <location>
        <begin position="21"/>
        <end position="54"/>
    </location>
</feature>
<keyword evidence="2" id="KW-0812">Transmembrane</keyword>
<organism evidence="11 12">
    <name type="scientific">Atta colombica</name>
    <dbReference type="NCBI Taxonomy" id="520822"/>
    <lineage>
        <taxon>Eukaryota</taxon>
        <taxon>Metazoa</taxon>
        <taxon>Ecdysozoa</taxon>
        <taxon>Arthropoda</taxon>
        <taxon>Hexapoda</taxon>
        <taxon>Insecta</taxon>
        <taxon>Pterygota</taxon>
        <taxon>Neoptera</taxon>
        <taxon>Endopterygota</taxon>
        <taxon>Hymenoptera</taxon>
        <taxon>Apocrita</taxon>
        <taxon>Aculeata</taxon>
        <taxon>Formicoidea</taxon>
        <taxon>Formicidae</taxon>
        <taxon>Myrmicinae</taxon>
        <taxon>Atta</taxon>
    </lineage>
</organism>
<evidence type="ECO:0000313" key="11">
    <source>
        <dbReference type="EMBL" id="KYM76634.1"/>
    </source>
</evidence>
<evidence type="ECO:0000256" key="9">
    <source>
        <dbReference type="ARBA" id="ARBA00038030"/>
    </source>
</evidence>
<dbReference type="InterPro" id="IPR019734">
    <property type="entry name" value="TPR_rpt"/>
</dbReference>
<dbReference type="OrthoDB" id="66418at2759"/>
<dbReference type="PANTHER" id="PTHR46208:SF1">
    <property type="entry name" value="MITOCHONDRIAL IMPORT RECEPTOR SUBUNIT TOM70"/>
    <property type="match status" value="1"/>
</dbReference>
<dbReference type="GO" id="GO:0045039">
    <property type="term" value="P:protein insertion into mitochondrial inner membrane"/>
    <property type="evidence" value="ECO:0007669"/>
    <property type="project" value="TreeGrafter"/>
</dbReference>
<keyword evidence="6" id="KW-1133">Transmembrane helix</keyword>
<sequence>MDLEMAFMNFELAISINPRYSDIYYHRGLLYVRLDKLSKAKHDFEKVLEYNPNFSMACIQKCYTNYYIAMLNKDVTLVEATVRGFEKVFDKYINFLECIFCYQYYRKMMSETQQYQKADIYFIKIIKKHPENTSLSLVYLQRAFLQFDWSGYSDKAAKYLKKAIELDDKCCSAYEALGIIEIKR</sequence>
<keyword evidence="5 10" id="KW-0802">TPR repeat</keyword>
<keyword evidence="4" id="KW-1000">Mitochondrion outer membrane</keyword>
<dbReference type="PROSITE" id="PS50293">
    <property type="entry name" value="TPR_REGION"/>
    <property type="match status" value="1"/>
</dbReference>
<dbReference type="SMART" id="SM00028">
    <property type="entry name" value="TPR"/>
    <property type="match status" value="2"/>
</dbReference>
<evidence type="ECO:0000313" key="12">
    <source>
        <dbReference type="Proteomes" id="UP000078540"/>
    </source>
</evidence>
<dbReference type="InterPro" id="IPR011990">
    <property type="entry name" value="TPR-like_helical_dom_sf"/>
</dbReference>
<keyword evidence="12" id="KW-1185">Reference proteome</keyword>
<evidence type="ECO:0000256" key="10">
    <source>
        <dbReference type="PROSITE-ProRule" id="PRU00339"/>
    </source>
</evidence>
<evidence type="ECO:0000256" key="5">
    <source>
        <dbReference type="ARBA" id="ARBA00022803"/>
    </source>
</evidence>
<dbReference type="Proteomes" id="UP000078540">
    <property type="component" value="Unassembled WGS sequence"/>
</dbReference>
<gene>
    <name evidence="11" type="ORF">ALC53_13078</name>
</gene>
<dbReference type="KEGG" id="acoc:108692642"/>
<dbReference type="AlphaFoldDB" id="A0A195AXF6"/>
<dbReference type="SUPFAM" id="SSF48452">
    <property type="entry name" value="TPR-like"/>
    <property type="match status" value="1"/>
</dbReference>
<dbReference type="STRING" id="520822.A0A195AXF6"/>
<dbReference type="PROSITE" id="PS50005">
    <property type="entry name" value="TPR"/>
    <property type="match status" value="1"/>
</dbReference>
<evidence type="ECO:0000256" key="7">
    <source>
        <dbReference type="ARBA" id="ARBA00023128"/>
    </source>
</evidence>
<dbReference type="GO" id="GO:0030943">
    <property type="term" value="F:mitochondrion targeting sequence binding"/>
    <property type="evidence" value="ECO:0007669"/>
    <property type="project" value="TreeGrafter"/>
</dbReference>
<evidence type="ECO:0000256" key="6">
    <source>
        <dbReference type="ARBA" id="ARBA00022989"/>
    </source>
</evidence>
<proteinExistence type="inferred from homology"/>
<keyword evidence="7" id="KW-0496">Mitochondrion</keyword>
<evidence type="ECO:0000256" key="3">
    <source>
        <dbReference type="ARBA" id="ARBA00022737"/>
    </source>
</evidence>
<evidence type="ECO:0000256" key="1">
    <source>
        <dbReference type="ARBA" id="ARBA00004572"/>
    </source>
</evidence>
<dbReference type="PANTHER" id="PTHR46208">
    <property type="entry name" value="MITOCHONDRIAL IMPORT RECEPTOR SUBUNIT TOM70"/>
    <property type="match status" value="1"/>
</dbReference>
<evidence type="ECO:0000256" key="2">
    <source>
        <dbReference type="ARBA" id="ARBA00022692"/>
    </source>
</evidence>
<dbReference type="GO" id="GO:0005741">
    <property type="term" value="C:mitochondrial outer membrane"/>
    <property type="evidence" value="ECO:0007669"/>
    <property type="project" value="UniProtKB-SubCell"/>
</dbReference>
<keyword evidence="11" id="KW-0675">Receptor</keyword>
<dbReference type="GO" id="GO:0030150">
    <property type="term" value="P:protein import into mitochondrial matrix"/>
    <property type="evidence" value="ECO:0007669"/>
    <property type="project" value="TreeGrafter"/>
</dbReference>
<dbReference type="Gene3D" id="1.25.40.10">
    <property type="entry name" value="Tetratricopeptide repeat domain"/>
    <property type="match status" value="1"/>
</dbReference>
<comment type="subcellular location">
    <subcellularLocation>
        <location evidence="1">Mitochondrion outer membrane</location>
        <topology evidence="1">Single-pass membrane protein</topology>
    </subcellularLocation>
</comment>
<accession>A0A195AXF6</accession>
<evidence type="ECO:0000256" key="4">
    <source>
        <dbReference type="ARBA" id="ARBA00022787"/>
    </source>
</evidence>
<protein>
    <submittedName>
        <fullName evidence="11">Mitochondrial import receptor subunit TOM70</fullName>
    </submittedName>
</protein>